<dbReference type="Proteomes" id="UP000001038">
    <property type="component" value="Chromosome 1"/>
</dbReference>
<keyword evidence="6" id="KW-1185">Reference proteome</keyword>
<dbReference type="Ensembl" id="ENSORLT00000009653.2">
    <property type="protein sequence ID" value="ENSORLP00000009652.2"/>
    <property type="gene ID" value="ENSORLG00000007706.2"/>
</dbReference>
<dbReference type="PROSITE" id="PS50002">
    <property type="entry name" value="SH3"/>
    <property type="match status" value="4"/>
</dbReference>
<dbReference type="Pfam" id="PF00018">
    <property type="entry name" value="SH3_1"/>
    <property type="match status" value="2"/>
</dbReference>
<dbReference type="PANTHER" id="PTHR14167:SF116">
    <property type="entry name" value="CAP, ISOFORM AC"/>
    <property type="match status" value="1"/>
</dbReference>
<dbReference type="SUPFAM" id="SSF50044">
    <property type="entry name" value="SH3-domain"/>
    <property type="match status" value="4"/>
</dbReference>
<feature type="domain" description="SH3" evidence="4">
    <location>
        <begin position="263"/>
        <end position="322"/>
    </location>
</feature>
<dbReference type="HOGENOM" id="CLU_015305_0_0_1"/>
<dbReference type="Bgee" id="ENSORLG00000007706">
    <property type="expression patterns" value="Expressed in testis and 12 other cell types or tissues"/>
</dbReference>
<keyword evidence="1 2" id="KW-0728">SH3 domain</keyword>
<evidence type="ECO:0000259" key="4">
    <source>
        <dbReference type="PROSITE" id="PS50002"/>
    </source>
</evidence>
<feature type="domain" description="SH3" evidence="4">
    <location>
        <begin position="180"/>
        <end position="239"/>
    </location>
</feature>
<feature type="compositionally biased region" description="Pro residues" evidence="3">
    <location>
        <begin position="1"/>
        <end position="10"/>
    </location>
</feature>
<dbReference type="InterPro" id="IPR001452">
    <property type="entry name" value="SH3_domain"/>
</dbReference>
<name>H2LU78_ORYLA</name>
<dbReference type="Gene3D" id="2.30.30.40">
    <property type="entry name" value="SH3 Domains"/>
    <property type="match status" value="4"/>
</dbReference>
<organism evidence="5 6">
    <name type="scientific">Oryzias latipes</name>
    <name type="common">Japanese rice fish</name>
    <name type="synonym">Japanese killifish</name>
    <dbReference type="NCBI Taxonomy" id="8090"/>
    <lineage>
        <taxon>Eukaryota</taxon>
        <taxon>Metazoa</taxon>
        <taxon>Chordata</taxon>
        <taxon>Craniata</taxon>
        <taxon>Vertebrata</taxon>
        <taxon>Euteleostomi</taxon>
        <taxon>Actinopterygii</taxon>
        <taxon>Neopterygii</taxon>
        <taxon>Teleostei</taxon>
        <taxon>Neoteleostei</taxon>
        <taxon>Acanthomorphata</taxon>
        <taxon>Ovalentaria</taxon>
        <taxon>Atherinomorphae</taxon>
        <taxon>Beloniformes</taxon>
        <taxon>Adrianichthyidae</taxon>
        <taxon>Oryziinae</taxon>
        <taxon>Oryzias</taxon>
    </lineage>
</organism>
<sequence length="386" mass="42964">MNKPLPPRPPSGKVGPGRPPPPKFGATNRAPSISLQPPPKHQEIKPNKTEMVLPPRPRPGHCLYNKYIKDEVLLLLEKVNNNEYLCQAGEVIGRVHKSNLKIITPLESYSSPVYVMSGAAELCNPEELSLRAGDVVTGVEQADDQWYRGTCRGSTGFFPINYAEVLVSLVFIIPCKNTVSIGPRCVARFDFEGEHSDELTFFEGDVIQLQKYVGEEWAQGQIGASIGIFPLNFVEVVEDLPPPPTQQLNQMFVPGEGNESTSKPNEWAVALHDYAAKTSSDLSFRQGDRILMTKHLDEKWSCGKLNGREGMFPRIYVQTVIGTLGSSLFVGLARALYDFRSDCDEELSIQFGDILTNVESVDEEWFLADLRGKRALVPKNYVQVLQ</sequence>
<dbReference type="InterPro" id="IPR035835">
    <property type="entry name" value="Eve1_SH3_3"/>
</dbReference>
<dbReference type="Pfam" id="PF14604">
    <property type="entry name" value="SH3_9"/>
    <property type="match status" value="2"/>
</dbReference>
<dbReference type="PRINTS" id="PR00499">
    <property type="entry name" value="P67PHOX"/>
</dbReference>
<reference evidence="5" key="3">
    <citation type="submission" date="2025-09" db="UniProtKB">
        <authorList>
            <consortium name="Ensembl"/>
        </authorList>
    </citation>
    <scope>IDENTIFICATION</scope>
    <source>
        <strain evidence="5">Hd-rR</strain>
    </source>
</reference>
<dbReference type="SMART" id="SM00326">
    <property type="entry name" value="SH3"/>
    <property type="match status" value="4"/>
</dbReference>
<evidence type="ECO:0000313" key="6">
    <source>
        <dbReference type="Proteomes" id="UP000001038"/>
    </source>
</evidence>
<dbReference type="CDD" id="cd11816">
    <property type="entry name" value="SH3_Eve1_3"/>
    <property type="match status" value="1"/>
</dbReference>
<dbReference type="AlphaFoldDB" id="H2LU78"/>
<dbReference type="InterPro" id="IPR036028">
    <property type="entry name" value="SH3-like_dom_sf"/>
</dbReference>
<protein>
    <submittedName>
        <fullName evidence="5">SH3 domain containing 19</fullName>
    </submittedName>
</protein>
<dbReference type="PANTHER" id="PTHR14167">
    <property type="entry name" value="SH3 DOMAIN-CONTAINING"/>
    <property type="match status" value="1"/>
</dbReference>
<reference evidence="5" key="2">
    <citation type="submission" date="2025-08" db="UniProtKB">
        <authorList>
            <consortium name="Ensembl"/>
        </authorList>
    </citation>
    <scope>IDENTIFICATION</scope>
    <source>
        <strain evidence="5">Hd-rR</strain>
    </source>
</reference>
<evidence type="ECO:0000256" key="2">
    <source>
        <dbReference type="PROSITE-ProRule" id="PRU00192"/>
    </source>
</evidence>
<dbReference type="GeneTree" id="ENSGT00940000155694"/>
<feature type="domain" description="SH3" evidence="4">
    <location>
        <begin position="98"/>
        <end position="168"/>
    </location>
</feature>
<feature type="domain" description="SH3" evidence="4">
    <location>
        <begin position="328"/>
        <end position="386"/>
    </location>
</feature>
<proteinExistence type="predicted"/>
<evidence type="ECO:0000313" key="5">
    <source>
        <dbReference type="Ensembl" id="ENSORLP00000009652.2"/>
    </source>
</evidence>
<reference evidence="5 6" key="1">
    <citation type="journal article" date="2007" name="Nature">
        <title>The medaka draft genome and insights into vertebrate genome evolution.</title>
        <authorList>
            <person name="Kasahara M."/>
            <person name="Naruse K."/>
            <person name="Sasaki S."/>
            <person name="Nakatani Y."/>
            <person name="Qu W."/>
            <person name="Ahsan B."/>
            <person name="Yamada T."/>
            <person name="Nagayasu Y."/>
            <person name="Doi K."/>
            <person name="Kasai Y."/>
            <person name="Jindo T."/>
            <person name="Kobayashi D."/>
            <person name="Shimada A."/>
            <person name="Toyoda A."/>
            <person name="Kuroki Y."/>
            <person name="Fujiyama A."/>
            <person name="Sasaki T."/>
            <person name="Shimizu A."/>
            <person name="Asakawa S."/>
            <person name="Shimizu N."/>
            <person name="Hashimoto S."/>
            <person name="Yang J."/>
            <person name="Lee Y."/>
            <person name="Matsushima K."/>
            <person name="Sugano S."/>
            <person name="Sakaizumi M."/>
            <person name="Narita T."/>
            <person name="Ohishi K."/>
            <person name="Haga S."/>
            <person name="Ohta F."/>
            <person name="Nomoto H."/>
            <person name="Nogata K."/>
            <person name="Morishita T."/>
            <person name="Endo T."/>
            <person name="Shin-I T."/>
            <person name="Takeda H."/>
            <person name="Morishita S."/>
            <person name="Kohara Y."/>
        </authorList>
    </citation>
    <scope>NUCLEOTIDE SEQUENCE [LARGE SCALE GENOMIC DNA]</scope>
    <source>
        <strain evidence="5 6">Hd-rR</strain>
    </source>
</reference>
<evidence type="ECO:0000256" key="1">
    <source>
        <dbReference type="ARBA" id="ARBA00022443"/>
    </source>
</evidence>
<dbReference type="InterPro" id="IPR050384">
    <property type="entry name" value="Endophilin_SH3RF"/>
</dbReference>
<dbReference type="PRINTS" id="PR00452">
    <property type="entry name" value="SH3DOMAIN"/>
</dbReference>
<evidence type="ECO:0000256" key="3">
    <source>
        <dbReference type="SAM" id="MobiDB-lite"/>
    </source>
</evidence>
<accession>H2LU78</accession>
<feature type="region of interest" description="Disordered" evidence="3">
    <location>
        <begin position="1"/>
        <end position="54"/>
    </location>
</feature>